<dbReference type="Proteomes" id="UP000233469">
    <property type="component" value="Unassembled WGS sequence"/>
</dbReference>
<sequence length="58" mass="6887">MIVKSYKFNEKNLQNHFTKTVKNVSFTIDFWSNWISYSFKSDQIESDSNGFESDPDQI</sequence>
<evidence type="ECO:0000313" key="2">
    <source>
        <dbReference type="Proteomes" id="UP000233469"/>
    </source>
</evidence>
<organism evidence="1 2">
    <name type="scientific">Rhizophagus irregularis</name>
    <dbReference type="NCBI Taxonomy" id="588596"/>
    <lineage>
        <taxon>Eukaryota</taxon>
        <taxon>Fungi</taxon>
        <taxon>Fungi incertae sedis</taxon>
        <taxon>Mucoromycota</taxon>
        <taxon>Glomeromycotina</taxon>
        <taxon>Glomeromycetes</taxon>
        <taxon>Glomerales</taxon>
        <taxon>Glomeraceae</taxon>
        <taxon>Rhizophagus</taxon>
    </lineage>
</organism>
<reference evidence="1 2" key="2">
    <citation type="submission" date="2017-10" db="EMBL/GenBank/DDBJ databases">
        <title>Extensive intraspecific genome diversity in a model arbuscular mycorrhizal fungus.</title>
        <authorList>
            <person name="Chen E.C.H."/>
            <person name="Morin E."/>
            <person name="Baudet D."/>
            <person name="Noel J."/>
            <person name="Ndikumana S."/>
            <person name="Charron P."/>
            <person name="St-Onge C."/>
            <person name="Giorgi J."/>
            <person name="Grigoriev I.V."/>
            <person name="Roux C."/>
            <person name="Martin F.M."/>
            <person name="Corradi N."/>
        </authorList>
    </citation>
    <scope>NUCLEOTIDE SEQUENCE [LARGE SCALE GENOMIC DNA]</scope>
    <source>
        <strain evidence="1 2">C2</strain>
    </source>
</reference>
<name>A0A2N1M443_9GLOM</name>
<reference evidence="1 2" key="1">
    <citation type="submission" date="2016-04" db="EMBL/GenBank/DDBJ databases">
        <title>Genome analyses suggest a sexual origin of heterokaryosis in a supposedly ancient asexual fungus.</title>
        <authorList>
            <person name="Ropars J."/>
            <person name="Sedzielewska K."/>
            <person name="Noel J."/>
            <person name="Charron P."/>
            <person name="Farinelli L."/>
            <person name="Marton T."/>
            <person name="Kruger M."/>
            <person name="Pelin A."/>
            <person name="Brachmann A."/>
            <person name="Corradi N."/>
        </authorList>
    </citation>
    <scope>NUCLEOTIDE SEQUENCE [LARGE SCALE GENOMIC DNA]</scope>
    <source>
        <strain evidence="1 2">C2</strain>
    </source>
</reference>
<comment type="caution">
    <text evidence="1">The sequence shown here is derived from an EMBL/GenBank/DDBJ whole genome shotgun (WGS) entry which is preliminary data.</text>
</comment>
<dbReference type="EMBL" id="LLXL01005710">
    <property type="protein sequence ID" value="PKK56393.1"/>
    <property type="molecule type" value="Genomic_DNA"/>
</dbReference>
<dbReference type="AlphaFoldDB" id="A0A2N1M443"/>
<accession>A0A2N1M443</accession>
<protein>
    <submittedName>
        <fullName evidence="1">Uncharacterized protein</fullName>
    </submittedName>
</protein>
<evidence type="ECO:0000313" key="1">
    <source>
        <dbReference type="EMBL" id="PKK56393.1"/>
    </source>
</evidence>
<gene>
    <name evidence="1" type="ORF">RhiirC2_800122</name>
</gene>
<proteinExistence type="predicted"/>